<dbReference type="InterPro" id="IPR017871">
    <property type="entry name" value="ABC_transporter-like_CS"/>
</dbReference>
<dbReference type="SMART" id="SM00382">
    <property type="entry name" value="AAA"/>
    <property type="match status" value="1"/>
</dbReference>
<keyword evidence="5" id="KW-0547">Nucleotide-binding</keyword>
<dbReference type="GO" id="GO:0034040">
    <property type="term" value="F:ATPase-coupled lipid transmembrane transporter activity"/>
    <property type="evidence" value="ECO:0007669"/>
    <property type="project" value="TreeGrafter"/>
</dbReference>
<dbReference type="Pfam" id="PF00005">
    <property type="entry name" value="ABC_tran"/>
    <property type="match status" value="1"/>
</dbReference>
<keyword evidence="7 9" id="KW-1133">Transmembrane helix</keyword>
<organism evidence="12 13">
    <name type="scientific">Candidatus Azambacteria bacterium GW2011_GWC1_46_13</name>
    <dbReference type="NCBI Taxonomy" id="1618619"/>
    <lineage>
        <taxon>Bacteria</taxon>
        <taxon>Candidatus Azamiibacteriota</taxon>
    </lineage>
</organism>
<keyword evidence="8 9" id="KW-0472">Membrane</keyword>
<evidence type="ECO:0000259" key="10">
    <source>
        <dbReference type="PROSITE" id="PS50893"/>
    </source>
</evidence>
<dbReference type="Proteomes" id="UP000034569">
    <property type="component" value="Unassembled WGS sequence"/>
</dbReference>
<dbReference type="PROSITE" id="PS50929">
    <property type="entry name" value="ABC_TM1F"/>
    <property type="match status" value="1"/>
</dbReference>
<evidence type="ECO:0000256" key="6">
    <source>
        <dbReference type="ARBA" id="ARBA00022840"/>
    </source>
</evidence>
<evidence type="ECO:0000256" key="8">
    <source>
        <dbReference type="ARBA" id="ARBA00023136"/>
    </source>
</evidence>
<dbReference type="PANTHER" id="PTHR24221:SF654">
    <property type="entry name" value="ATP-BINDING CASSETTE SUB-FAMILY B MEMBER 6"/>
    <property type="match status" value="1"/>
</dbReference>
<dbReference type="Gene3D" id="1.20.1560.10">
    <property type="entry name" value="ABC transporter type 1, transmembrane domain"/>
    <property type="match status" value="1"/>
</dbReference>
<gene>
    <name evidence="12" type="ORF">UX33_C0047G0004</name>
</gene>
<evidence type="ECO:0000256" key="3">
    <source>
        <dbReference type="ARBA" id="ARBA00022475"/>
    </source>
</evidence>
<dbReference type="GO" id="GO:0005886">
    <property type="term" value="C:plasma membrane"/>
    <property type="evidence" value="ECO:0007669"/>
    <property type="project" value="UniProtKB-SubCell"/>
</dbReference>
<evidence type="ECO:0000256" key="2">
    <source>
        <dbReference type="ARBA" id="ARBA00022448"/>
    </source>
</evidence>
<dbReference type="GO" id="GO:0140359">
    <property type="term" value="F:ABC-type transporter activity"/>
    <property type="evidence" value="ECO:0007669"/>
    <property type="project" value="InterPro"/>
</dbReference>
<dbReference type="SUPFAM" id="SSF90123">
    <property type="entry name" value="ABC transporter transmembrane region"/>
    <property type="match status" value="1"/>
</dbReference>
<dbReference type="InterPro" id="IPR039421">
    <property type="entry name" value="Type_1_exporter"/>
</dbReference>
<evidence type="ECO:0000256" key="5">
    <source>
        <dbReference type="ARBA" id="ARBA00022741"/>
    </source>
</evidence>
<protein>
    <recommendedName>
        <fullName evidence="14">ABC transporter ATP-binding protein</fullName>
    </recommendedName>
</protein>
<comment type="subcellular location">
    <subcellularLocation>
        <location evidence="1">Cell membrane</location>
        <topology evidence="1">Multi-pass membrane protein</topology>
    </subcellularLocation>
</comment>
<evidence type="ECO:0000256" key="7">
    <source>
        <dbReference type="ARBA" id="ARBA00022989"/>
    </source>
</evidence>
<dbReference type="AlphaFoldDB" id="A0A0G1NJ51"/>
<evidence type="ECO:0000313" key="12">
    <source>
        <dbReference type="EMBL" id="KKU20516.1"/>
    </source>
</evidence>
<keyword evidence="4 9" id="KW-0812">Transmembrane</keyword>
<dbReference type="InterPro" id="IPR003439">
    <property type="entry name" value="ABC_transporter-like_ATP-bd"/>
</dbReference>
<evidence type="ECO:0000259" key="11">
    <source>
        <dbReference type="PROSITE" id="PS50929"/>
    </source>
</evidence>
<proteinExistence type="predicted"/>
<dbReference type="Pfam" id="PF00664">
    <property type="entry name" value="ABC_membrane"/>
    <property type="match status" value="1"/>
</dbReference>
<accession>A0A0G1NJ51</accession>
<dbReference type="InterPro" id="IPR036640">
    <property type="entry name" value="ABC1_TM_sf"/>
</dbReference>
<feature type="domain" description="ABC transmembrane type-1" evidence="11">
    <location>
        <begin position="22"/>
        <end position="311"/>
    </location>
</feature>
<dbReference type="PATRIC" id="fig|1618619.3.peg.672"/>
<dbReference type="GO" id="GO:0005524">
    <property type="term" value="F:ATP binding"/>
    <property type="evidence" value="ECO:0007669"/>
    <property type="project" value="UniProtKB-KW"/>
</dbReference>
<dbReference type="InterPro" id="IPR003593">
    <property type="entry name" value="AAA+_ATPase"/>
</dbReference>
<dbReference type="PANTHER" id="PTHR24221">
    <property type="entry name" value="ATP-BINDING CASSETTE SUB-FAMILY B"/>
    <property type="match status" value="1"/>
</dbReference>
<feature type="transmembrane region" description="Helical" evidence="9">
    <location>
        <begin position="61"/>
        <end position="81"/>
    </location>
</feature>
<evidence type="ECO:0000256" key="1">
    <source>
        <dbReference type="ARBA" id="ARBA00004651"/>
    </source>
</evidence>
<comment type="caution">
    <text evidence="12">The sequence shown here is derived from an EMBL/GenBank/DDBJ whole genome shotgun (WGS) entry which is preliminary data.</text>
</comment>
<keyword evidence="2" id="KW-0813">Transport</keyword>
<keyword evidence="6" id="KW-0067">ATP-binding</keyword>
<dbReference type="InterPro" id="IPR011527">
    <property type="entry name" value="ABC1_TM_dom"/>
</dbReference>
<name>A0A0G1NJ51_9BACT</name>
<evidence type="ECO:0000256" key="9">
    <source>
        <dbReference type="SAM" id="Phobius"/>
    </source>
</evidence>
<dbReference type="PROSITE" id="PS00211">
    <property type="entry name" value="ABC_TRANSPORTER_1"/>
    <property type="match status" value="1"/>
</dbReference>
<evidence type="ECO:0008006" key="14">
    <source>
        <dbReference type="Google" id="ProtNLM"/>
    </source>
</evidence>
<feature type="transmembrane region" description="Helical" evidence="9">
    <location>
        <begin position="21"/>
        <end position="41"/>
    </location>
</feature>
<dbReference type="PROSITE" id="PS50893">
    <property type="entry name" value="ABC_TRANSPORTER_2"/>
    <property type="match status" value="1"/>
</dbReference>
<feature type="transmembrane region" description="Helical" evidence="9">
    <location>
        <begin position="257"/>
        <end position="279"/>
    </location>
</feature>
<dbReference type="CDD" id="cd07346">
    <property type="entry name" value="ABC_6TM_exporters"/>
    <property type="match status" value="1"/>
</dbReference>
<reference evidence="12 13" key="1">
    <citation type="journal article" date="2015" name="Nature">
        <title>rRNA introns, odd ribosomes, and small enigmatic genomes across a large radiation of phyla.</title>
        <authorList>
            <person name="Brown C.T."/>
            <person name="Hug L.A."/>
            <person name="Thomas B.C."/>
            <person name="Sharon I."/>
            <person name="Castelle C.J."/>
            <person name="Singh A."/>
            <person name="Wilkins M.J."/>
            <person name="Williams K.H."/>
            <person name="Banfield J.F."/>
        </authorList>
    </citation>
    <scope>NUCLEOTIDE SEQUENCE [LARGE SCALE GENOMIC DNA]</scope>
</reference>
<dbReference type="InterPro" id="IPR027417">
    <property type="entry name" value="P-loop_NTPase"/>
</dbReference>
<dbReference type="GO" id="GO:0016887">
    <property type="term" value="F:ATP hydrolysis activity"/>
    <property type="evidence" value="ECO:0007669"/>
    <property type="project" value="InterPro"/>
</dbReference>
<evidence type="ECO:0000256" key="4">
    <source>
        <dbReference type="ARBA" id="ARBA00022692"/>
    </source>
</evidence>
<dbReference type="EMBL" id="LCLU01000047">
    <property type="protein sequence ID" value="KKU20516.1"/>
    <property type="molecule type" value="Genomic_DNA"/>
</dbReference>
<dbReference type="SUPFAM" id="SSF52540">
    <property type="entry name" value="P-loop containing nucleoside triphosphate hydrolases"/>
    <property type="match status" value="1"/>
</dbReference>
<dbReference type="FunFam" id="3.40.50.300:FF:000221">
    <property type="entry name" value="Multidrug ABC transporter ATP-binding protein"/>
    <property type="match status" value="1"/>
</dbReference>
<keyword evidence="3" id="KW-1003">Cell membrane</keyword>
<feature type="domain" description="ABC transporter" evidence="10">
    <location>
        <begin position="345"/>
        <end position="580"/>
    </location>
</feature>
<dbReference type="Gene3D" id="3.40.50.300">
    <property type="entry name" value="P-loop containing nucleotide triphosphate hydrolases"/>
    <property type="match status" value="1"/>
</dbReference>
<evidence type="ECO:0000313" key="13">
    <source>
        <dbReference type="Proteomes" id="UP000034569"/>
    </source>
</evidence>
<sequence>MVRQNPIIRVLGLLKTRKKAVLFLFLLVFFSLILDLSVPFITQNLIDRFMAFFKNGGAAPVNILVFSAVGILAVTVFSRFLRSTYDYRLFMEVTQREDELRRAVLEKYYKLHVMFHHGASSGQIIGRIERGASAIYTILHDILGQNFVPPVIIFVGVAATLIYKDPLIALTVFWPLPVYIASIQRTMNRIYEIERKVNEEFEAVSKESYDIAANILTVKKFFQEKPELDNQMKLLRKARVTQYSAERLWKIMENLQTFLATAGRIGVIIVGGMFVINGRSTLGEFVLYIALNNMVYVPTANLANILPRLRRNLPRVERLFALLDEPVLVSDKPGAVPLPYHGQKIEFKQVTFCYGKENRPALKDVSVAIKAGERVALVGRSGSGKTTFVNLLLRSFDPEKGSVLIDGHDLRDVTRESLLNQTAVVPQEVDLFSRTIFENIAYGKPEANKEEVMLAAKTALAHDFITHAERGYDTLVGERGIKLSGGERQRIGIARAVLRDPRILILDEATSHLDTESEKLIAKATDTLIQSRTTFIIAHRLSTVLGADRILVFNNGEIEAEGKHEELLEKCPTYRKLYSLQFSKE</sequence>